<dbReference type="GO" id="GO:0008757">
    <property type="term" value="F:S-adenosylmethionine-dependent methyltransferase activity"/>
    <property type="evidence" value="ECO:0007669"/>
    <property type="project" value="InterPro"/>
</dbReference>
<organism evidence="2 3">
    <name type="scientific">[Clostridium] fimetarium</name>
    <dbReference type="NCBI Taxonomy" id="99656"/>
    <lineage>
        <taxon>Bacteria</taxon>
        <taxon>Bacillati</taxon>
        <taxon>Bacillota</taxon>
        <taxon>Clostridia</taxon>
        <taxon>Lachnospirales</taxon>
        <taxon>Lachnospiraceae</taxon>
    </lineage>
</organism>
<proteinExistence type="predicted"/>
<gene>
    <name evidence="2" type="ORF">SAMN05421659_10996</name>
</gene>
<dbReference type="Pfam" id="PF08241">
    <property type="entry name" value="Methyltransf_11"/>
    <property type="match status" value="1"/>
</dbReference>
<keyword evidence="2" id="KW-0489">Methyltransferase</keyword>
<evidence type="ECO:0000313" key="2">
    <source>
        <dbReference type="EMBL" id="SEW30880.1"/>
    </source>
</evidence>
<dbReference type="OrthoDB" id="9786043at2"/>
<feature type="domain" description="Methyltransferase type 11" evidence="1">
    <location>
        <begin position="48"/>
        <end position="119"/>
    </location>
</feature>
<dbReference type="InterPro" id="IPR013216">
    <property type="entry name" value="Methyltransf_11"/>
</dbReference>
<evidence type="ECO:0000313" key="3">
    <source>
        <dbReference type="Proteomes" id="UP000199701"/>
    </source>
</evidence>
<evidence type="ECO:0000259" key="1">
    <source>
        <dbReference type="Pfam" id="PF08241"/>
    </source>
</evidence>
<reference evidence="2 3" key="1">
    <citation type="submission" date="2016-10" db="EMBL/GenBank/DDBJ databases">
        <authorList>
            <person name="de Groot N.N."/>
        </authorList>
    </citation>
    <scope>NUCLEOTIDE SEQUENCE [LARGE SCALE GENOMIC DNA]</scope>
    <source>
        <strain evidence="2 3">DSM 9179</strain>
    </source>
</reference>
<dbReference type="AlphaFoldDB" id="A0A1I0QV67"/>
<keyword evidence="2" id="KW-0808">Transferase</keyword>
<protein>
    <submittedName>
        <fullName evidence="2">Methyltransferase domain-containing protein</fullName>
    </submittedName>
</protein>
<accession>A0A1I0QV67</accession>
<sequence length="206" mass="23892">MRNPFLDIPLETYEKHMNLDTVQQQQVLNKIMKKQLHGYDVNSVMILGIAGGNGLEHVETQKINIVYGVDINEKYLEVCRHRYSELDGHFETVCVDLTNKNVELPIADLVIANLFVEYIGYDAFTHHMNVMSPRYISVIIQINEQDGFVSESPYIHAFDRVCEVHHQMEEDKLTDELALIGYSKIYREDIPLPNGKKFVQVDFMKM</sequence>
<dbReference type="RefSeq" id="WP_092454439.1">
    <property type="nucleotide sequence ID" value="NZ_FOJI01000009.1"/>
</dbReference>
<dbReference type="SUPFAM" id="SSF53335">
    <property type="entry name" value="S-adenosyl-L-methionine-dependent methyltransferases"/>
    <property type="match status" value="1"/>
</dbReference>
<keyword evidence="3" id="KW-1185">Reference proteome</keyword>
<dbReference type="EMBL" id="FOJI01000009">
    <property type="protein sequence ID" value="SEW30880.1"/>
    <property type="molecule type" value="Genomic_DNA"/>
</dbReference>
<dbReference type="Gene3D" id="3.40.50.150">
    <property type="entry name" value="Vaccinia Virus protein VP39"/>
    <property type="match status" value="1"/>
</dbReference>
<dbReference type="STRING" id="99656.SAMN05421659_10996"/>
<dbReference type="Proteomes" id="UP000199701">
    <property type="component" value="Unassembled WGS sequence"/>
</dbReference>
<dbReference type="GO" id="GO:0032259">
    <property type="term" value="P:methylation"/>
    <property type="evidence" value="ECO:0007669"/>
    <property type="project" value="UniProtKB-KW"/>
</dbReference>
<dbReference type="InterPro" id="IPR029063">
    <property type="entry name" value="SAM-dependent_MTases_sf"/>
</dbReference>
<name>A0A1I0QV67_9FIRM</name>